<comment type="caution">
    <text evidence="2">The sequence shown here is derived from an EMBL/GenBank/DDBJ whole genome shotgun (WGS) entry which is preliminary data.</text>
</comment>
<evidence type="ECO:0008006" key="4">
    <source>
        <dbReference type="Google" id="ProtNLM"/>
    </source>
</evidence>
<evidence type="ECO:0000313" key="2">
    <source>
        <dbReference type="EMBL" id="OAE32544.1"/>
    </source>
</evidence>
<protein>
    <recommendedName>
        <fullName evidence="4">Reverse transcriptase Ty1/copia-type domain-containing protein</fullName>
    </recommendedName>
</protein>
<gene>
    <name evidence="2" type="ORF">AXG93_3918s1020</name>
</gene>
<proteinExistence type="predicted"/>
<feature type="compositionally biased region" description="Basic and acidic residues" evidence="1">
    <location>
        <begin position="18"/>
        <end position="29"/>
    </location>
</feature>
<evidence type="ECO:0000313" key="3">
    <source>
        <dbReference type="Proteomes" id="UP000077202"/>
    </source>
</evidence>
<sequence length="177" mass="19863">MFNMDHANALSAPMIGRSKTDDDPYRPAEAEEEELDKPKYLAAVGALLYLATNTRSDISFDISVLARHSQRPTARHWQGIKHLLSSRSTVRTMQTAISEMAGFPFQEKPTTIFDYNAACIEQVSFGFIKSDRVKHINPHLFSYTQDLTETSQIAVRKIASTENIADILTRALPAPQH</sequence>
<reference evidence="2" key="1">
    <citation type="submission" date="2016-03" db="EMBL/GenBank/DDBJ databases">
        <title>Mechanisms controlling the formation of the plant cell surface in tip-growing cells are functionally conserved among land plants.</title>
        <authorList>
            <person name="Honkanen S."/>
            <person name="Jones V.A."/>
            <person name="Morieri G."/>
            <person name="Champion C."/>
            <person name="Hetherington A.J."/>
            <person name="Kelly S."/>
            <person name="Saint-Marcoux D."/>
            <person name="Proust H."/>
            <person name="Prescott H."/>
            <person name="Dolan L."/>
        </authorList>
    </citation>
    <scope>NUCLEOTIDE SEQUENCE [LARGE SCALE GENOMIC DNA]</scope>
    <source>
        <tissue evidence="2">Whole gametophyte</tissue>
    </source>
</reference>
<feature type="region of interest" description="Disordered" evidence="1">
    <location>
        <begin position="12"/>
        <end position="33"/>
    </location>
</feature>
<evidence type="ECO:0000256" key="1">
    <source>
        <dbReference type="SAM" id="MobiDB-lite"/>
    </source>
</evidence>
<dbReference type="AlphaFoldDB" id="A0A176WI19"/>
<accession>A0A176WI19</accession>
<dbReference type="Proteomes" id="UP000077202">
    <property type="component" value="Unassembled WGS sequence"/>
</dbReference>
<organism evidence="2 3">
    <name type="scientific">Marchantia polymorpha subsp. ruderalis</name>
    <dbReference type="NCBI Taxonomy" id="1480154"/>
    <lineage>
        <taxon>Eukaryota</taxon>
        <taxon>Viridiplantae</taxon>
        <taxon>Streptophyta</taxon>
        <taxon>Embryophyta</taxon>
        <taxon>Marchantiophyta</taxon>
        <taxon>Marchantiopsida</taxon>
        <taxon>Marchantiidae</taxon>
        <taxon>Marchantiales</taxon>
        <taxon>Marchantiaceae</taxon>
        <taxon>Marchantia</taxon>
    </lineage>
</organism>
<keyword evidence="3" id="KW-1185">Reference proteome</keyword>
<name>A0A176WI19_MARPO</name>
<dbReference type="EMBL" id="LVLJ01000804">
    <property type="protein sequence ID" value="OAE32544.1"/>
    <property type="molecule type" value="Genomic_DNA"/>
</dbReference>